<reference evidence="1 2" key="1">
    <citation type="journal article" date="2014" name="BMC Genomics">
        <title>Adaptive genomic structural variation in the grape powdery mildew pathogen, Erysiphe necator.</title>
        <authorList>
            <person name="Jones L."/>
            <person name="Riaz S."/>
            <person name="Morales-Cruz A."/>
            <person name="Amrine K.C."/>
            <person name="McGuire B."/>
            <person name="Gubler W.D."/>
            <person name="Walker M.A."/>
            <person name="Cantu D."/>
        </authorList>
    </citation>
    <scope>NUCLEOTIDE SEQUENCE [LARGE SCALE GENOMIC DNA]</scope>
    <source>
        <strain evidence="2">c</strain>
    </source>
</reference>
<gene>
    <name evidence="1" type="ORF">EV44_g3780</name>
</gene>
<keyword evidence="2" id="KW-1185">Reference proteome</keyword>
<comment type="caution">
    <text evidence="1">The sequence shown here is derived from an EMBL/GenBank/DDBJ whole genome shotgun (WGS) entry which is preliminary data.</text>
</comment>
<evidence type="ECO:0000313" key="1">
    <source>
        <dbReference type="EMBL" id="KHJ34948.1"/>
    </source>
</evidence>
<organism evidence="1 2">
    <name type="scientific">Uncinula necator</name>
    <name type="common">Grape powdery mildew</name>
    <dbReference type="NCBI Taxonomy" id="52586"/>
    <lineage>
        <taxon>Eukaryota</taxon>
        <taxon>Fungi</taxon>
        <taxon>Dikarya</taxon>
        <taxon>Ascomycota</taxon>
        <taxon>Pezizomycotina</taxon>
        <taxon>Leotiomycetes</taxon>
        <taxon>Erysiphales</taxon>
        <taxon>Erysiphaceae</taxon>
        <taxon>Erysiphe</taxon>
    </lineage>
</organism>
<dbReference type="Proteomes" id="UP000030854">
    <property type="component" value="Unassembled WGS sequence"/>
</dbReference>
<name>A0A0B1P9M2_UNCNE</name>
<dbReference type="EMBL" id="JNVN01000607">
    <property type="protein sequence ID" value="KHJ34948.1"/>
    <property type="molecule type" value="Genomic_DNA"/>
</dbReference>
<accession>A0A0B1P9M2</accession>
<sequence length="163" mass="19235">MKRKRRISARLDKEFSSIAPKEKRREKAKDQDKSCSMTKLKTNTMIDDTFPNDESDILILKFQLDDIRQEKEQSKGKWNEDSPPDFFVALENFEWDIRNVVQCIEDSRIAQSIAQAVDSDAALLRDFALEERQARYDHDMALKLRGEFLKTLKSTKKIKYIHY</sequence>
<protein>
    <submittedName>
        <fullName evidence="1">Putative ibr finger domain-containing protein</fullName>
    </submittedName>
</protein>
<proteinExistence type="predicted"/>
<dbReference type="STRING" id="52586.A0A0B1P9M2"/>
<dbReference type="AlphaFoldDB" id="A0A0B1P9M2"/>
<evidence type="ECO:0000313" key="2">
    <source>
        <dbReference type="Proteomes" id="UP000030854"/>
    </source>
</evidence>
<dbReference type="HOGENOM" id="CLU_1628281_0_0_1"/>